<comment type="caution">
    <text evidence="2">The sequence shown here is derived from an EMBL/GenBank/DDBJ whole genome shotgun (WGS) entry which is preliminary data.</text>
</comment>
<reference evidence="2" key="2">
    <citation type="submission" date="2023-05" db="EMBL/GenBank/DDBJ databases">
        <authorList>
            <person name="Schelkunov M.I."/>
        </authorList>
    </citation>
    <scope>NUCLEOTIDE SEQUENCE</scope>
    <source>
        <strain evidence="2">Hsosn_3</strain>
        <tissue evidence="2">Leaf</tissue>
    </source>
</reference>
<dbReference type="GO" id="GO:0046527">
    <property type="term" value="F:glucosyltransferase activity"/>
    <property type="evidence" value="ECO:0007669"/>
    <property type="project" value="TreeGrafter"/>
</dbReference>
<dbReference type="Pfam" id="PF14288">
    <property type="entry name" value="FKS1_dom1"/>
    <property type="match status" value="1"/>
</dbReference>
<evidence type="ECO:0000259" key="1">
    <source>
        <dbReference type="SMART" id="SM01205"/>
    </source>
</evidence>
<dbReference type="AlphaFoldDB" id="A0AAD8GVU5"/>
<dbReference type="SMART" id="SM01205">
    <property type="entry name" value="FKS1_dom1"/>
    <property type="match status" value="1"/>
</dbReference>
<dbReference type="InterPro" id="IPR058851">
    <property type="entry name" value="CALS1_helical"/>
</dbReference>
<keyword evidence="3" id="KW-1185">Reference proteome</keyword>
<reference evidence="2" key="1">
    <citation type="submission" date="2023-02" db="EMBL/GenBank/DDBJ databases">
        <title>Genome of toxic invasive species Heracleum sosnowskyi carries increased number of genes despite the absence of recent whole-genome duplications.</title>
        <authorList>
            <person name="Schelkunov M."/>
            <person name="Shtratnikova V."/>
            <person name="Makarenko M."/>
            <person name="Klepikova A."/>
            <person name="Omelchenko D."/>
            <person name="Novikova G."/>
            <person name="Obukhova E."/>
            <person name="Bogdanov V."/>
            <person name="Penin A."/>
            <person name="Logacheva M."/>
        </authorList>
    </citation>
    <scope>NUCLEOTIDE SEQUENCE</scope>
    <source>
        <strain evidence="2">Hsosn_3</strain>
        <tissue evidence="2">Leaf</tissue>
    </source>
</reference>
<evidence type="ECO:0000313" key="2">
    <source>
        <dbReference type="EMBL" id="KAK1356315.1"/>
    </source>
</evidence>
<name>A0AAD8GVU5_9APIA</name>
<dbReference type="EMBL" id="JAUIZM010000011">
    <property type="protein sequence ID" value="KAK1356315.1"/>
    <property type="molecule type" value="Genomic_DNA"/>
</dbReference>
<organism evidence="2 3">
    <name type="scientific">Heracleum sosnowskyi</name>
    <dbReference type="NCBI Taxonomy" id="360622"/>
    <lineage>
        <taxon>Eukaryota</taxon>
        <taxon>Viridiplantae</taxon>
        <taxon>Streptophyta</taxon>
        <taxon>Embryophyta</taxon>
        <taxon>Tracheophyta</taxon>
        <taxon>Spermatophyta</taxon>
        <taxon>Magnoliopsida</taxon>
        <taxon>eudicotyledons</taxon>
        <taxon>Gunneridae</taxon>
        <taxon>Pentapetalae</taxon>
        <taxon>asterids</taxon>
        <taxon>campanulids</taxon>
        <taxon>Apiales</taxon>
        <taxon>Apiaceae</taxon>
        <taxon>Apioideae</taxon>
        <taxon>apioid superclade</taxon>
        <taxon>Tordylieae</taxon>
        <taxon>Tordyliinae</taxon>
        <taxon>Heracleum</taxon>
    </lineage>
</organism>
<gene>
    <name evidence="2" type="ORF">POM88_049571</name>
</gene>
<dbReference type="PANTHER" id="PTHR12741:SF48">
    <property type="entry name" value="1,3-BETA-GLUCAN SYNTHASE COMPONENT FKS1-RELATED"/>
    <property type="match status" value="1"/>
</dbReference>
<sequence length="287" mass="33136">MSCFWVGGDREKEVIEAGDLLIEYKMSALPSLCDHFVKLIKYLLENKEDRDQVVILFQDMLEVVTRNIMEDHISFVVDSIHDGSGHEGMTPLDQQYQSFASAGAIIFSTPESEAWKEKTQSVEVDREILEARDKVAEKTEIDVPYNILQLEDSANQATMRYPEIQAAVYALRSTRGLPWPRDYKKKKDEDLLDWLQSMFGFQVTNYTAGSPTKEITVDRGEEEAFLRKVVTPIYEVIAKEADRSKRGKSKHSQWSNYDDPNKYFWSVDCFYLGWLMRADADFFCSSL</sequence>
<feature type="domain" description="1,3-beta-glucan synthase component FKS1-like" evidence="1">
    <location>
        <begin position="188"/>
        <end position="277"/>
    </location>
</feature>
<dbReference type="InterPro" id="IPR026899">
    <property type="entry name" value="FKS1-like_dom1"/>
</dbReference>
<dbReference type="Proteomes" id="UP001237642">
    <property type="component" value="Unassembled WGS sequence"/>
</dbReference>
<evidence type="ECO:0000313" key="3">
    <source>
        <dbReference type="Proteomes" id="UP001237642"/>
    </source>
</evidence>
<accession>A0AAD8GVU5</accession>
<dbReference type="PANTHER" id="PTHR12741">
    <property type="entry name" value="LYST-INTERACTING PROTEIN LIP5 DOPAMINE RESPONSIVE PROTEIN DRG-1"/>
    <property type="match status" value="1"/>
</dbReference>
<dbReference type="GO" id="GO:0005886">
    <property type="term" value="C:plasma membrane"/>
    <property type="evidence" value="ECO:0007669"/>
    <property type="project" value="TreeGrafter"/>
</dbReference>
<proteinExistence type="predicted"/>
<dbReference type="Pfam" id="PF25968">
    <property type="entry name" value="CALS1"/>
    <property type="match status" value="1"/>
</dbReference>
<protein>
    <recommendedName>
        <fullName evidence="1">1,3-beta-glucan synthase component FKS1-like domain-containing protein</fullName>
    </recommendedName>
</protein>